<keyword evidence="2" id="KW-1185">Reference proteome</keyword>
<dbReference type="Proteomes" id="UP001062846">
    <property type="component" value="Chromosome 13"/>
</dbReference>
<comment type="caution">
    <text evidence="1">The sequence shown here is derived from an EMBL/GenBank/DDBJ whole genome shotgun (WGS) entry which is preliminary data.</text>
</comment>
<evidence type="ECO:0000313" key="1">
    <source>
        <dbReference type="EMBL" id="KAI8526364.1"/>
    </source>
</evidence>
<name>A0ACC0LCA9_RHOML</name>
<proteinExistence type="predicted"/>
<organism evidence="1 2">
    <name type="scientific">Rhododendron molle</name>
    <name type="common">Chinese azalea</name>
    <name type="synonym">Azalea mollis</name>
    <dbReference type="NCBI Taxonomy" id="49168"/>
    <lineage>
        <taxon>Eukaryota</taxon>
        <taxon>Viridiplantae</taxon>
        <taxon>Streptophyta</taxon>
        <taxon>Embryophyta</taxon>
        <taxon>Tracheophyta</taxon>
        <taxon>Spermatophyta</taxon>
        <taxon>Magnoliopsida</taxon>
        <taxon>eudicotyledons</taxon>
        <taxon>Gunneridae</taxon>
        <taxon>Pentapetalae</taxon>
        <taxon>asterids</taxon>
        <taxon>Ericales</taxon>
        <taxon>Ericaceae</taxon>
        <taxon>Ericoideae</taxon>
        <taxon>Rhodoreae</taxon>
        <taxon>Rhododendron</taxon>
    </lineage>
</organism>
<dbReference type="EMBL" id="CM046400">
    <property type="protein sequence ID" value="KAI8526364.1"/>
    <property type="molecule type" value="Genomic_DNA"/>
</dbReference>
<evidence type="ECO:0000313" key="2">
    <source>
        <dbReference type="Proteomes" id="UP001062846"/>
    </source>
</evidence>
<reference evidence="1" key="1">
    <citation type="submission" date="2022-02" db="EMBL/GenBank/DDBJ databases">
        <title>Plant Genome Project.</title>
        <authorList>
            <person name="Zhang R.-G."/>
        </authorList>
    </citation>
    <scope>NUCLEOTIDE SEQUENCE</scope>
    <source>
        <strain evidence="1">AT1</strain>
    </source>
</reference>
<protein>
    <submittedName>
        <fullName evidence="1">Uncharacterized protein</fullName>
    </submittedName>
</protein>
<gene>
    <name evidence="1" type="ORF">RHMOL_Rhmol13G0301900</name>
</gene>
<accession>A0ACC0LCA9</accession>
<sequence length="250" mass="28564">MGGSTVFIALELFITPRRHQPLDTNFTIPSTHLHNFEHSVMALTFFTYATFAILLDRMAPPKTQHSLTQLLAAFAFGQQLLVFHHHSTDHVGVEGEYHLLLQLVVSIALITTLMGCGYPKSFLISFVRSVSILFIGVWLTVMGFMLWTPEFIPKGCFMNLEEGRRVVRCHNDEALERAKSLAVIEFSWYWVLVIISSMCLYLYMIRIYGEKVEYQTLSKKESEEDEEGEDVEAQKKSEVDEPKSFAQTGN</sequence>